<reference evidence="3 4" key="1">
    <citation type="submission" date="2016-10" db="EMBL/GenBank/DDBJ databases">
        <authorList>
            <person name="Varghese N."/>
            <person name="Submissions S."/>
        </authorList>
    </citation>
    <scope>NUCLEOTIDE SEQUENCE [LARGE SCALE GENOMIC DNA]</scope>
    <source>
        <strain evidence="3 4">DSM 22022</strain>
    </source>
</reference>
<dbReference type="Proteomes" id="UP000199588">
    <property type="component" value="Unassembled WGS sequence"/>
</dbReference>
<protein>
    <submittedName>
        <fullName evidence="3">NADPH-quinone reductase (Modulator of drug activity B)</fullName>
    </submittedName>
</protein>
<dbReference type="PANTHER" id="PTHR47307">
    <property type="entry name" value="GLUTATHIONE-REGULATED POTASSIUM-EFFLUX SYSTEM ANCILLARY PROTEIN KEFG"/>
    <property type="match status" value="1"/>
</dbReference>
<name>A0A1G5CA75_9PAST</name>
<dbReference type="RefSeq" id="WP_090655007.1">
    <property type="nucleotide sequence ID" value="NZ_CP015031.1"/>
</dbReference>
<organism evidence="3 4">
    <name type="scientific">Basfia succiniciproducens</name>
    <dbReference type="NCBI Taxonomy" id="653940"/>
    <lineage>
        <taxon>Bacteria</taxon>
        <taxon>Pseudomonadati</taxon>
        <taxon>Pseudomonadota</taxon>
        <taxon>Gammaproteobacteria</taxon>
        <taxon>Pasteurellales</taxon>
        <taxon>Pasteurellaceae</taxon>
        <taxon>Basfia</taxon>
    </lineage>
</organism>
<comment type="caution">
    <text evidence="3">The sequence shown here is derived from an EMBL/GenBank/DDBJ whole genome shotgun (WGS) entry which is preliminary data.</text>
</comment>
<accession>A0A1G5CA75</accession>
<dbReference type="SUPFAM" id="SSF52218">
    <property type="entry name" value="Flavoproteins"/>
    <property type="match status" value="1"/>
</dbReference>
<gene>
    <name evidence="3" type="ORF">SAMN02910354_01108</name>
</gene>
<sequence length="187" mass="20787">MKNVLIVSGHPNLKTSITNQVILDETAKALPNAEIRKLDELFHNGTFDIAAEQAAVLKADVLVFQFPFSWFSLPGVMKIWLDEVFEHGFAHGSTARLAGKKIIFSTTTGAPAEVYQKDGFFKHTMEEFAAQFEITAQLCNLDYQGLIYTNGIGYTSRENEEKINAQKAEAKKHAQHLVALIESLSQA</sequence>
<proteinExistence type="predicted"/>
<evidence type="ECO:0000313" key="3">
    <source>
        <dbReference type="EMBL" id="SCX99385.1"/>
    </source>
</evidence>
<keyword evidence="1" id="KW-0560">Oxidoreductase</keyword>
<dbReference type="InterPro" id="IPR003680">
    <property type="entry name" value="Flavodoxin_fold"/>
</dbReference>
<dbReference type="Gene3D" id="3.40.50.360">
    <property type="match status" value="1"/>
</dbReference>
<evidence type="ECO:0000313" key="4">
    <source>
        <dbReference type="Proteomes" id="UP000199588"/>
    </source>
</evidence>
<dbReference type="InterPro" id="IPR046980">
    <property type="entry name" value="KefG/KefF"/>
</dbReference>
<feature type="domain" description="Flavodoxin-like fold" evidence="2">
    <location>
        <begin position="2"/>
        <end position="173"/>
    </location>
</feature>
<evidence type="ECO:0000256" key="1">
    <source>
        <dbReference type="ARBA" id="ARBA00023002"/>
    </source>
</evidence>
<dbReference type="EMBL" id="FMUQ01000007">
    <property type="protein sequence ID" value="SCX99385.1"/>
    <property type="molecule type" value="Genomic_DNA"/>
</dbReference>
<dbReference type="Pfam" id="PF02525">
    <property type="entry name" value="Flavodoxin_2"/>
    <property type="match status" value="1"/>
</dbReference>
<dbReference type="PANTHER" id="PTHR47307:SF1">
    <property type="entry name" value="GLUTATHIONE-REGULATED POTASSIUM-EFFLUX SYSTEM ANCILLARY PROTEIN KEFG"/>
    <property type="match status" value="1"/>
</dbReference>
<dbReference type="InterPro" id="IPR029039">
    <property type="entry name" value="Flavoprotein-like_sf"/>
</dbReference>
<keyword evidence="4" id="KW-1185">Reference proteome</keyword>
<evidence type="ECO:0000259" key="2">
    <source>
        <dbReference type="Pfam" id="PF02525"/>
    </source>
</evidence>